<evidence type="ECO:0000313" key="7">
    <source>
        <dbReference type="EMBL" id="AMB58222.1"/>
    </source>
</evidence>
<dbReference type="Proteomes" id="UP000058305">
    <property type="component" value="Chromosome"/>
</dbReference>
<feature type="transmembrane region" description="Helical" evidence="6">
    <location>
        <begin position="41"/>
        <end position="62"/>
    </location>
</feature>
<keyword evidence="3 6" id="KW-0812">Transmembrane</keyword>
<dbReference type="AlphaFoldDB" id="A0A0Y0MUK6"/>
<evidence type="ECO:0000256" key="5">
    <source>
        <dbReference type="ARBA" id="ARBA00023136"/>
    </source>
</evidence>
<feature type="transmembrane region" description="Helical" evidence="6">
    <location>
        <begin position="106"/>
        <end position="128"/>
    </location>
</feature>
<evidence type="ECO:0000256" key="3">
    <source>
        <dbReference type="ARBA" id="ARBA00022692"/>
    </source>
</evidence>
<organism evidence="7 8">
    <name type="scientific">Microterricola viridarii</name>
    <dbReference type="NCBI Taxonomy" id="412690"/>
    <lineage>
        <taxon>Bacteria</taxon>
        <taxon>Bacillati</taxon>
        <taxon>Actinomycetota</taxon>
        <taxon>Actinomycetes</taxon>
        <taxon>Micrococcales</taxon>
        <taxon>Microbacteriaceae</taxon>
        <taxon>Microterricola</taxon>
    </lineage>
</organism>
<evidence type="ECO:0000256" key="6">
    <source>
        <dbReference type="SAM" id="Phobius"/>
    </source>
</evidence>
<sequence length="260" mass="27292">MSVLAPVATGSALGRLNPVAKIAATIPITLALVLTLDWVSATVALLLELLLLSIGGLGRVVFSARTLPVWLAAPLTGFSMVLYGQASGETYLQFWLIHVTEGSIAIGIATCMRVLAIALPAVVLFVTIDPTELADGLAQVAKLPSRFVLGALAALRLVGLFIDDWRSLQLARRARGVADRGLLRRLLGQAFALLVLSIRRGSKLATAMEARGFGGHTRRSWARPSEFGGAEWVAVALGCAVAAAAVGVAVATESWNFVLS</sequence>
<reference evidence="7 8" key="1">
    <citation type="journal article" date="2016" name="J. Biotechnol.">
        <title>First complete genome sequence of a species in the genus Microterricola, an extremophilic cold active enzyme producing bacterial strain ERGS5:02 isolated from Sikkim Himalaya.</title>
        <authorList>
            <person name="Himanshu"/>
            <person name="Swarnkar M.K."/>
            <person name="Singh D."/>
            <person name="Kumar R."/>
        </authorList>
    </citation>
    <scope>NUCLEOTIDE SEQUENCE [LARGE SCALE GENOMIC DNA]</scope>
    <source>
        <strain evidence="7 8">ERGS5:02</strain>
    </source>
</reference>
<name>A0A0Y0MUK6_9MICO</name>
<evidence type="ECO:0000256" key="2">
    <source>
        <dbReference type="ARBA" id="ARBA00022475"/>
    </source>
</evidence>
<dbReference type="OrthoDB" id="6400at2"/>
<feature type="transmembrane region" description="Helical" evidence="6">
    <location>
        <begin position="69"/>
        <end position="86"/>
    </location>
</feature>
<dbReference type="KEGG" id="mvd:AWU67_04445"/>
<keyword evidence="5 6" id="KW-0472">Membrane</keyword>
<evidence type="ECO:0000256" key="1">
    <source>
        <dbReference type="ARBA" id="ARBA00004141"/>
    </source>
</evidence>
<reference evidence="8" key="2">
    <citation type="submission" date="2016-01" db="EMBL/GenBank/DDBJ databases">
        <title>First complete genome sequence of a species in the genus Microterricola, an extremophilic cold active enzyme producing strain ERGS5:02 isolated from Sikkim Himalaya.</title>
        <authorList>
            <person name="Kumar R."/>
            <person name="Singh D."/>
            <person name="Swarnkar M.K."/>
        </authorList>
    </citation>
    <scope>NUCLEOTIDE SEQUENCE [LARGE SCALE GENOMIC DNA]</scope>
    <source>
        <strain evidence="8">ERGS5:02</strain>
    </source>
</reference>
<dbReference type="InterPro" id="IPR051611">
    <property type="entry name" value="ECF_transporter_component"/>
</dbReference>
<dbReference type="EMBL" id="CP014145">
    <property type="protein sequence ID" value="AMB58222.1"/>
    <property type="molecule type" value="Genomic_DNA"/>
</dbReference>
<keyword evidence="8" id="KW-1185">Reference proteome</keyword>
<protein>
    <submittedName>
        <fullName evidence="7">ABC transporter</fullName>
    </submittedName>
</protein>
<dbReference type="GO" id="GO:0005886">
    <property type="term" value="C:plasma membrane"/>
    <property type="evidence" value="ECO:0007669"/>
    <property type="project" value="UniProtKB-ARBA"/>
</dbReference>
<accession>A0A0Y0MUK6</accession>
<dbReference type="InterPro" id="IPR003339">
    <property type="entry name" value="ABC/ECF_trnsptr_transmembrane"/>
</dbReference>
<dbReference type="PANTHER" id="PTHR34857">
    <property type="entry name" value="SLL0384 PROTEIN"/>
    <property type="match status" value="1"/>
</dbReference>
<dbReference type="Pfam" id="PF02361">
    <property type="entry name" value="CbiQ"/>
    <property type="match status" value="1"/>
</dbReference>
<evidence type="ECO:0000256" key="4">
    <source>
        <dbReference type="ARBA" id="ARBA00022989"/>
    </source>
</evidence>
<evidence type="ECO:0000313" key="8">
    <source>
        <dbReference type="Proteomes" id="UP000058305"/>
    </source>
</evidence>
<dbReference type="PANTHER" id="PTHR34857:SF2">
    <property type="entry name" value="SLL0384 PROTEIN"/>
    <property type="match status" value="1"/>
</dbReference>
<gene>
    <name evidence="7" type="ORF">AWU67_04445</name>
</gene>
<keyword evidence="4 6" id="KW-1133">Transmembrane helix</keyword>
<dbReference type="RefSeq" id="WP_067226916.1">
    <property type="nucleotide sequence ID" value="NZ_CP014145.1"/>
</dbReference>
<comment type="subcellular location">
    <subcellularLocation>
        <location evidence="1">Membrane</location>
        <topology evidence="1">Multi-pass membrane protein</topology>
    </subcellularLocation>
</comment>
<keyword evidence="2" id="KW-1003">Cell membrane</keyword>
<proteinExistence type="predicted"/>
<dbReference type="CDD" id="cd16914">
    <property type="entry name" value="EcfT"/>
    <property type="match status" value="1"/>
</dbReference>
<feature type="transmembrane region" description="Helical" evidence="6">
    <location>
        <begin position="232"/>
        <end position="251"/>
    </location>
</feature>